<dbReference type="Proteomes" id="UP000034696">
    <property type="component" value="Unassembled WGS sequence"/>
</dbReference>
<dbReference type="GO" id="GO:0016857">
    <property type="term" value="F:racemase and epimerase activity, acting on carbohydrates and derivatives"/>
    <property type="evidence" value="ECO:0007669"/>
    <property type="project" value="InterPro"/>
</dbReference>
<dbReference type="InterPro" id="IPR011060">
    <property type="entry name" value="RibuloseP-bd_barrel"/>
</dbReference>
<evidence type="ECO:0000256" key="2">
    <source>
        <dbReference type="ARBA" id="ARBA00023235"/>
    </source>
</evidence>
<dbReference type="GO" id="GO:0046872">
    <property type="term" value="F:metal ion binding"/>
    <property type="evidence" value="ECO:0007669"/>
    <property type="project" value="UniProtKB-KW"/>
</dbReference>
<dbReference type="EMBL" id="LCKT01000010">
    <property type="protein sequence ID" value="KKU04726.1"/>
    <property type="molecule type" value="Genomic_DNA"/>
</dbReference>
<dbReference type="InterPro" id="IPR013785">
    <property type="entry name" value="Aldolase_TIM"/>
</dbReference>
<keyword evidence="2" id="KW-0413">Isomerase</keyword>
<proteinExistence type="predicted"/>
<gene>
    <name evidence="3" type="ORF">UX06_C0010G0005</name>
</gene>
<reference evidence="3 4" key="1">
    <citation type="journal article" date="2015" name="Nature">
        <title>rRNA introns, odd ribosomes, and small enigmatic genomes across a large radiation of phyla.</title>
        <authorList>
            <person name="Brown C.T."/>
            <person name="Hug L.A."/>
            <person name="Thomas B.C."/>
            <person name="Sharon I."/>
            <person name="Castelle C.J."/>
            <person name="Singh A."/>
            <person name="Wilkins M.J."/>
            <person name="Williams K.H."/>
            <person name="Banfield J.F."/>
        </authorList>
    </citation>
    <scope>NUCLEOTIDE SEQUENCE [LARGE SCALE GENOMIC DNA]</scope>
</reference>
<dbReference type="GO" id="GO:0005975">
    <property type="term" value="P:carbohydrate metabolic process"/>
    <property type="evidence" value="ECO:0007669"/>
    <property type="project" value="InterPro"/>
</dbReference>
<organism evidence="3 4">
    <name type="scientific">Candidatus Giovannonibacteria bacterium GW2011_GWA2_45_21</name>
    <dbReference type="NCBI Taxonomy" id="1618649"/>
    <lineage>
        <taxon>Bacteria</taxon>
        <taxon>Candidatus Giovannoniibacteriota</taxon>
    </lineage>
</organism>
<evidence type="ECO:0000256" key="1">
    <source>
        <dbReference type="ARBA" id="ARBA00022723"/>
    </source>
</evidence>
<accession>A0A0G1M8Y2</accession>
<name>A0A0G1M8Y2_9BACT</name>
<protein>
    <submittedName>
        <fullName evidence="3">Ribulose-phosphate 3-epimerase</fullName>
    </submittedName>
</protein>
<sequence>MTEIVPAILPKNFADLQEKLSLVRGLVRLVQIDIVDDKLEFKDGLPFWEDFDFEIDLMIEEPENKLDYFINAGARRIIFHLGVTKNLESSIEKLSGIIDVGIALDWAMPINVVEQFLEKIDVVQVMGIKKIGFQGESFEETTMDKVAILREKYPRLAISVDGGVNLNNALQLIKAGASRLVVGSTIFGGDNPAAILEKFKTLKY</sequence>
<dbReference type="Gene3D" id="3.20.20.70">
    <property type="entry name" value="Aldolase class I"/>
    <property type="match status" value="1"/>
</dbReference>
<dbReference type="SUPFAM" id="SSF51366">
    <property type="entry name" value="Ribulose-phoshate binding barrel"/>
    <property type="match status" value="1"/>
</dbReference>
<dbReference type="PANTHER" id="PTHR11749">
    <property type="entry name" value="RIBULOSE-5-PHOSPHATE-3-EPIMERASE"/>
    <property type="match status" value="1"/>
</dbReference>
<dbReference type="AlphaFoldDB" id="A0A0G1M8Y2"/>
<evidence type="ECO:0000313" key="4">
    <source>
        <dbReference type="Proteomes" id="UP000034696"/>
    </source>
</evidence>
<comment type="caution">
    <text evidence="3">The sequence shown here is derived from an EMBL/GenBank/DDBJ whole genome shotgun (WGS) entry which is preliminary data.</text>
</comment>
<dbReference type="Pfam" id="PF00834">
    <property type="entry name" value="Ribul_P_3_epim"/>
    <property type="match status" value="1"/>
</dbReference>
<dbReference type="InterPro" id="IPR000056">
    <property type="entry name" value="Ribul_P_3_epim-like"/>
</dbReference>
<keyword evidence="1" id="KW-0479">Metal-binding</keyword>
<evidence type="ECO:0000313" key="3">
    <source>
        <dbReference type="EMBL" id="KKU04726.1"/>
    </source>
</evidence>